<dbReference type="GO" id="GO:0008190">
    <property type="term" value="F:eukaryotic initiation factor 4E binding"/>
    <property type="evidence" value="ECO:0000318"/>
    <property type="project" value="GO_Central"/>
</dbReference>
<dbReference type="AlphaFoldDB" id="A7SXX3"/>
<dbReference type="FunCoup" id="A7SXX3">
    <property type="interactions" value="107"/>
</dbReference>
<protein>
    <recommendedName>
        <fullName evidence="7">Eukaryotic translation initiation factor 4E-binding protein 1</fullName>
    </recommendedName>
</protein>
<keyword evidence="2" id="KW-0810">Translation regulation</keyword>
<evidence type="ECO:0000313" key="5">
    <source>
        <dbReference type="EMBL" id="EDO31445.1"/>
    </source>
</evidence>
<keyword evidence="3" id="KW-0652">Protein synthesis inhibitor</keyword>
<comment type="similarity">
    <text evidence="1">Belongs to the eIF4E-binding protein family.</text>
</comment>
<dbReference type="PhylomeDB" id="A7SXX3"/>
<evidence type="ECO:0008006" key="7">
    <source>
        <dbReference type="Google" id="ProtNLM"/>
    </source>
</evidence>
<evidence type="ECO:0000256" key="1">
    <source>
        <dbReference type="ARBA" id="ARBA00005480"/>
    </source>
</evidence>
<organism evidence="5 6">
    <name type="scientific">Nematostella vectensis</name>
    <name type="common">Starlet sea anemone</name>
    <dbReference type="NCBI Taxonomy" id="45351"/>
    <lineage>
        <taxon>Eukaryota</taxon>
        <taxon>Metazoa</taxon>
        <taxon>Cnidaria</taxon>
        <taxon>Anthozoa</taxon>
        <taxon>Hexacorallia</taxon>
        <taxon>Actiniaria</taxon>
        <taxon>Edwardsiidae</taxon>
        <taxon>Nematostella</taxon>
    </lineage>
</organism>
<keyword evidence="6" id="KW-1185">Reference proteome</keyword>
<feature type="compositionally biased region" description="Polar residues" evidence="4">
    <location>
        <begin position="32"/>
        <end position="47"/>
    </location>
</feature>
<dbReference type="KEGG" id="nve:5502361"/>
<proteinExistence type="inferred from homology"/>
<evidence type="ECO:0000256" key="4">
    <source>
        <dbReference type="SAM" id="MobiDB-lite"/>
    </source>
</evidence>
<evidence type="ECO:0000256" key="3">
    <source>
        <dbReference type="ARBA" id="ARBA00023193"/>
    </source>
</evidence>
<dbReference type="GO" id="GO:0030371">
    <property type="term" value="F:translation repressor activity"/>
    <property type="evidence" value="ECO:0000318"/>
    <property type="project" value="GO_Central"/>
</dbReference>
<dbReference type="OrthoDB" id="19729at2759"/>
<dbReference type="eggNOG" id="ENOG502S44S">
    <property type="taxonomic scope" value="Eukaryota"/>
</dbReference>
<gene>
    <name evidence="5" type="ORF">NEMVEDRAFT_v1g194654</name>
</gene>
<dbReference type="Pfam" id="PF05456">
    <property type="entry name" value="eIF_4EBP"/>
    <property type="match status" value="1"/>
</dbReference>
<evidence type="ECO:0000313" key="6">
    <source>
        <dbReference type="Proteomes" id="UP000001593"/>
    </source>
</evidence>
<dbReference type="InterPro" id="IPR008606">
    <property type="entry name" value="EIF4EBP"/>
</dbReference>
<evidence type="ECO:0000256" key="2">
    <source>
        <dbReference type="ARBA" id="ARBA00022845"/>
    </source>
</evidence>
<feature type="region of interest" description="Disordered" evidence="4">
    <location>
        <begin position="66"/>
        <end position="117"/>
    </location>
</feature>
<dbReference type="OMA" id="PMMTRKI"/>
<dbReference type="GO" id="GO:0045947">
    <property type="term" value="P:negative regulation of translational initiation"/>
    <property type="evidence" value="ECO:0000318"/>
    <property type="project" value="GO_Central"/>
</dbReference>
<dbReference type="HOGENOM" id="CLU_111706_0_0_1"/>
<dbReference type="PANTHER" id="PTHR12669">
    <property type="entry name" value="EUKARYOTIC TRANSLATION INITIATION FACTOR 4E-BINDING PROTEIN"/>
    <property type="match status" value="1"/>
</dbReference>
<reference evidence="5 6" key="1">
    <citation type="journal article" date="2007" name="Science">
        <title>Sea anemone genome reveals ancestral eumetazoan gene repertoire and genomic organization.</title>
        <authorList>
            <person name="Putnam N.H."/>
            <person name="Srivastava M."/>
            <person name="Hellsten U."/>
            <person name="Dirks B."/>
            <person name="Chapman J."/>
            <person name="Salamov A."/>
            <person name="Terry A."/>
            <person name="Shapiro H."/>
            <person name="Lindquist E."/>
            <person name="Kapitonov V.V."/>
            <person name="Jurka J."/>
            <person name="Genikhovich G."/>
            <person name="Grigoriev I.V."/>
            <person name="Lucas S.M."/>
            <person name="Steele R.E."/>
            <person name="Finnerty J.R."/>
            <person name="Technau U."/>
            <person name="Martindale M.Q."/>
            <person name="Rokhsar D.S."/>
        </authorList>
    </citation>
    <scope>NUCLEOTIDE SEQUENCE [LARGE SCALE GENOMIC DNA]</scope>
    <source>
        <strain evidence="6">CH2 X CH6</strain>
    </source>
</reference>
<name>A7SXX3_NEMVE</name>
<dbReference type="Proteomes" id="UP000001593">
    <property type="component" value="Unassembled WGS sequence"/>
</dbReference>
<feature type="compositionally biased region" description="Basic and acidic residues" evidence="4">
    <location>
        <begin position="84"/>
        <end position="95"/>
    </location>
</feature>
<accession>A7SXX3</accession>
<dbReference type="PANTHER" id="PTHR12669:SF12">
    <property type="entry name" value="EUKARYOTIC TRANSLATION INITIATION FACTOR 4E-BINDING PROTEIN"/>
    <property type="match status" value="1"/>
</dbReference>
<feature type="region of interest" description="Disordered" evidence="4">
    <location>
        <begin position="1"/>
        <end position="47"/>
    </location>
</feature>
<dbReference type="STRING" id="45351.A7SXX3"/>
<dbReference type="InParanoid" id="A7SXX3"/>
<dbReference type="EMBL" id="DS469899">
    <property type="protein sequence ID" value="EDO31445.1"/>
    <property type="molecule type" value="Genomic_DNA"/>
</dbReference>
<sequence length="117" mass="12621">MNGTQAERGSPLARAIPSRRVPVHDPNHMPSDYSTTPGGTIYSTTPGGTRIIYERKFLLELRNSPLAKSPPANLPVIPGVTCEDNGKPEPEEKPEVTSLPGARGEGDGEEPQFQMDI</sequence>